<organism evidence="4 5">
    <name type="scientific">Microbispora oryzae</name>
    <dbReference type="NCBI Taxonomy" id="2806554"/>
    <lineage>
        <taxon>Bacteria</taxon>
        <taxon>Bacillati</taxon>
        <taxon>Actinomycetota</taxon>
        <taxon>Actinomycetes</taxon>
        <taxon>Streptosporangiales</taxon>
        <taxon>Streptosporangiaceae</taxon>
        <taxon>Microbispora</taxon>
    </lineage>
</organism>
<gene>
    <name evidence="4" type="ORF">JOL79_21890</name>
</gene>
<dbReference type="Gene3D" id="3.40.50.720">
    <property type="entry name" value="NAD(P)-binding Rossmann-like Domain"/>
    <property type="match status" value="1"/>
</dbReference>
<feature type="domain" description="Ketoreductase" evidence="3">
    <location>
        <begin position="12"/>
        <end position="186"/>
    </location>
</feature>
<keyword evidence="5" id="KW-1185">Reference proteome</keyword>
<evidence type="ECO:0000313" key="4">
    <source>
        <dbReference type="EMBL" id="MBP2706465.1"/>
    </source>
</evidence>
<dbReference type="InterPro" id="IPR057326">
    <property type="entry name" value="KR_dom"/>
</dbReference>
<protein>
    <submittedName>
        <fullName evidence="4">SDR family oxidoreductase</fullName>
    </submittedName>
</protein>
<name>A0A941AJL1_9ACTN</name>
<evidence type="ECO:0000259" key="3">
    <source>
        <dbReference type="SMART" id="SM00822"/>
    </source>
</evidence>
<dbReference type="PANTHER" id="PTHR43975">
    <property type="entry name" value="ZGC:101858"/>
    <property type="match status" value="1"/>
</dbReference>
<sequence length="254" mass="26150">MTTQPTGRPHDRVAIVTGAGSGIGRAAAITLARSGAHVLGVGRRAGALRETADRHPGITVLPADITADGAPYAVVRAAVDRWGRLDVLVNNAGATAVMPLADTDAVRVAELLALNVTAPSLLAHAALPHLRARRGTIINVSSTFGHRPLPGAAHYAATKAALEQLTRSWALELAADGVRVNAVAPGPTESEALSAAGLPDTVVEQIKQDEISRIPLGHRGTPEAVAAWIAHLADPTATWITGQVLTIDGGLELT</sequence>
<comment type="caution">
    <text evidence="4">The sequence shown here is derived from an EMBL/GenBank/DDBJ whole genome shotgun (WGS) entry which is preliminary data.</text>
</comment>
<accession>A0A941AJL1</accession>
<reference evidence="4" key="1">
    <citation type="submission" date="2021-02" db="EMBL/GenBank/DDBJ databases">
        <title>Draft genome sequence of Microbispora sp. RL4-1S isolated from rice leaves in Thailand.</title>
        <authorList>
            <person name="Muangham S."/>
            <person name="Duangmal K."/>
        </authorList>
    </citation>
    <scope>NUCLEOTIDE SEQUENCE</scope>
    <source>
        <strain evidence="4">RL4-1S</strain>
    </source>
</reference>
<dbReference type="FunFam" id="3.40.50.720:FF:000084">
    <property type="entry name" value="Short-chain dehydrogenase reductase"/>
    <property type="match status" value="1"/>
</dbReference>
<dbReference type="Pfam" id="PF13561">
    <property type="entry name" value="adh_short_C2"/>
    <property type="match status" value="1"/>
</dbReference>
<dbReference type="SUPFAM" id="SSF51735">
    <property type="entry name" value="NAD(P)-binding Rossmann-fold domains"/>
    <property type="match status" value="1"/>
</dbReference>
<dbReference type="PROSITE" id="PS00061">
    <property type="entry name" value="ADH_SHORT"/>
    <property type="match status" value="1"/>
</dbReference>
<proteinExistence type="inferred from homology"/>
<dbReference type="EMBL" id="JAFCNB010000012">
    <property type="protein sequence ID" value="MBP2706465.1"/>
    <property type="molecule type" value="Genomic_DNA"/>
</dbReference>
<evidence type="ECO:0000313" key="5">
    <source>
        <dbReference type="Proteomes" id="UP000674234"/>
    </source>
</evidence>
<evidence type="ECO:0000256" key="2">
    <source>
        <dbReference type="ARBA" id="ARBA00023002"/>
    </source>
</evidence>
<keyword evidence="2" id="KW-0560">Oxidoreductase</keyword>
<dbReference type="InterPro" id="IPR036291">
    <property type="entry name" value="NAD(P)-bd_dom_sf"/>
</dbReference>
<comment type="similarity">
    <text evidence="1">Belongs to the short-chain dehydrogenases/reductases (SDR) family.</text>
</comment>
<dbReference type="RefSeq" id="WP_210157747.1">
    <property type="nucleotide sequence ID" value="NZ_JAFCNB010000012.1"/>
</dbReference>
<evidence type="ECO:0000256" key="1">
    <source>
        <dbReference type="ARBA" id="ARBA00006484"/>
    </source>
</evidence>
<dbReference type="Proteomes" id="UP000674234">
    <property type="component" value="Unassembled WGS sequence"/>
</dbReference>
<dbReference type="PRINTS" id="PR00081">
    <property type="entry name" value="GDHRDH"/>
</dbReference>
<dbReference type="PANTHER" id="PTHR43975:SF2">
    <property type="entry name" value="EG:BACR7A4.14 PROTEIN-RELATED"/>
    <property type="match status" value="1"/>
</dbReference>
<dbReference type="InterPro" id="IPR002347">
    <property type="entry name" value="SDR_fam"/>
</dbReference>
<dbReference type="SMART" id="SM00822">
    <property type="entry name" value="PKS_KR"/>
    <property type="match status" value="1"/>
</dbReference>
<dbReference type="InterPro" id="IPR020904">
    <property type="entry name" value="Sc_DH/Rdtase_CS"/>
</dbReference>
<dbReference type="PRINTS" id="PR00080">
    <property type="entry name" value="SDRFAMILY"/>
</dbReference>
<dbReference type="AlphaFoldDB" id="A0A941AJL1"/>
<dbReference type="GO" id="GO:0016491">
    <property type="term" value="F:oxidoreductase activity"/>
    <property type="evidence" value="ECO:0007669"/>
    <property type="project" value="UniProtKB-KW"/>
</dbReference>